<dbReference type="GO" id="GO:0005886">
    <property type="term" value="C:plasma membrane"/>
    <property type="evidence" value="ECO:0007669"/>
    <property type="project" value="UniProtKB-SubCell"/>
</dbReference>
<keyword evidence="10" id="KW-1185">Reference proteome</keyword>
<gene>
    <name evidence="9" type="ORF">EI982_10665</name>
</gene>
<keyword evidence="6 7" id="KW-0472">Membrane</keyword>
<feature type="transmembrane region" description="Helical" evidence="7">
    <location>
        <begin position="137"/>
        <end position="160"/>
    </location>
</feature>
<evidence type="ECO:0000256" key="5">
    <source>
        <dbReference type="ARBA" id="ARBA00022989"/>
    </source>
</evidence>
<dbReference type="KEGG" id="hra:EI982_10665"/>
<reference evidence="9 10" key="1">
    <citation type="submission" date="2018-12" db="EMBL/GenBank/DDBJ databases">
        <title>Complete genome sequence of Haloplanus rallus MBLA0036.</title>
        <authorList>
            <person name="Nam Y.-d."/>
            <person name="Kang J."/>
            <person name="Chung W.-H."/>
            <person name="Park Y.S."/>
        </authorList>
    </citation>
    <scope>NUCLEOTIDE SEQUENCE [LARGE SCALE GENOMIC DNA]</scope>
    <source>
        <strain evidence="9 10">MBLA0036</strain>
    </source>
</reference>
<feature type="transmembrane region" description="Helical" evidence="7">
    <location>
        <begin position="180"/>
        <end position="202"/>
    </location>
</feature>
<feature type="transmembrane region" description="Helical" evidence="7">
    <location>
        <begin position="12"/>
        <end position="32"/>
    </location>
</feature>
<dbReference type="Pfam" id="PF19300">
    <property type="entry name" value="BPD_transp_1_N"/>
    <property type="match status" value="1"/>
</dbReference>
<dbReference type="PANTHER" id="PTHR43163">
    <property type="entry name" value="DIPEPTIDE TRANSPORT SYSTEM PERMEASE PROTEIN DPPB-RELATED"/>
    <property type="match status" value="1"/>
</dbReference>
<dbReference type="AlphaFoldDB" id="A0A6B9FGD7"/>
<protein>
    <submittedName>
        <fullName evidence="9">ABC transporter permease</fullName>
    </submittedName>
</protein>
<dbReference type="Gene3D" id="1.10.3720.10">
    <property type="entry name" value="MetI-like"/>
    <property type="match status" value="1"/>
</dbReference>
<evidence type="ECO:0000256" key="3">
    <source>
        <dbReference type="ARBA" id="ARBA00022475"/>
    </source>
</evidence>
<keyword evidence="5 7" id="KW-1133">Transmembrane helix</keyword>
<dbReference type="PROSITE" id="PS50928">
    <property type="entry name" value="ABC_TM1"/>
    <property type="match status" value="1"/>
</dbReference>
<dbReference type="GO" id="GO:0055085">
    <property type="term" value="P:transmembrane transport"/>
    <property type="evidence" value="ECO:0007669"/>
    <property type="project" value="InterPro"/>
</dbReference>
<accession>A0A6B9FGD7</accession>
<keyword evidence="4 7" id="KW-0812">Transmembrane</keyword>
<dbReference type="InterPro" id="IPR035906">
    <property type="entry name" value="MetI-like_sf"/>
</dbReference>
<name>A0A6B9FGD7_9EURY</name>
<evidence type="ECO:0000256" key="4">
    <source>
        <dbReference type="ARBA" id="ARBA00022692"/>
    </source>
</evidence>
<dbReference type="CDD" id="cd06261">
    <property type="entry name" value="TM_PBP2"/>
    <property type="match status" value="1"/>
</dbReference>
<dbReference type="SUPFAM" id="SSF161098">
    <property type="entry name" value="MetI-like"/>
    <property type="match status" value="1"/>
</dbReference>
<dbReference type="Pfam" id="PF00528">
    <property type="entry name" value="BPD_transp_1"/>
    <property type="match status" value="1"/>
</dbReference>
<proteinExistence type="inferred from homology"/>
<dbReference type="GeneID" id="99246488"/>
<evidence type="ECO:0000313" key="10">
    <source>
        <dbReference type="Proteomes" id="UP000428325"/>
    </source>
</evidence>
<evidence type="ECO:0000256" key="7">
    <source>
        <dbReference type="RuleBase" id="RU363032"/>
    </source>
</evidence>
<comment type="similarity">
    <text evidence="7">Belongs to the binding-protein-dependent transport system permease family.</text>
</comment>
<dbReference type="InterPro" id="IPR000515">
    <property type="entry name" value="MetI-like"/>
</dbReference>
<feature type="domain" description="ABC transmembrane type-1" evidence="8">
    <location>
        <begin position="98"/>
        <end position="302"/>
    </location>
</feature>
<dbReference type="EMBL" id="CP034345">
    <property type="protein sequence ID" value="QGX95223.1"/>
    <property type="molecule type" value="Genomic_DNA"/>
</dbReference>
<dbReference type="Proteomes" id="UP000428325">
    <property type="component" value="Chromosome"/>
</dbReference>
<evidence type="ECO:0000256" key="1">
    <source>
        <dbReference type="ARBA" id="ARBA00004651"/>
    </source>
</evidence>
<dbReference type="OrthoDB" id="44105at2157"/>
<evidence type="ECO:0000256" key="2">
    <source>
        <dbReference type="ARBA" id="ARBA00022448"/>
    </source>
</evidence>
<comment type="subcellular location">
    <subcellularLocation>
        <location evidence="1 7">Cell membrane</location>
        <topology evidence="1 7">Multi-pass membrane protein</topology>
    </subcellularLocation>
</comment>
<sequence>MSLRRYVVRRALLTLPVLFGVSVLTFALVKLLPGTPVDYVLQFQEATPELRASLRAQYHLDEPLHRQYALWLWDVLHLDFGERVVSDRSVRAAIAARLPETLALGVAALLVALLVGVPTGVLAAVNRGGPIDEGSRVVALAGIATPNFWLGLLLILLFGVHLNLVPVIPPVAPLLAPESLAFLALPAITLGTASAALFTRLTRSAVGEELRKEYVRTARAKGLDERTVIVKHVLRNSLISVVTVAAVQVAVLLDGAVVIERVFSWPGLGRLLVRAILQRDFPVVQAVVLLVAVAVVLANLLADVVYAWLDPRIRY</sequence>
<dbReference type="RefSeq" id="WP_157689681.1">
    <property type="nucleotide sequence ID" value="NZ_CP034345.1"/>
</dbReference>
<feature type="transmembrane region" description="Helical" evidence="7">
    <location>
        <begin position="238"/>
        <end position="263"/>
    </location>
</feature>
<keyword evidence="2 7" id="KW-0813">Transport</keyword>
<feature type="transmembrane region" description="Helical" evidence="7">
    <location>
        <begin position="283"/>
        <end position="309"/>
    </location>
</feature>
<dbReference type="PANTHER" id="PTHR43163:SF6">
    <property type="entry name" value="DIPEPTIDE TRANSPORT SYSTEM PERMEASE PROTEIN DPPB-RELATED"/>
    <property type="match status" value="1"/>
</dbReference>
<feature type="transmembrane region" description="Helical" evidence="7">
    <location>
        <begin position="102"/>
        <end position="125"/>
    </location>
</feature>
<evidence type="ECO:0000256" key="6">
    <source>
        <dbReference type="ARBA" id="ARBA00023136"/>
    </source>
</evidence>
<dbReference type="InterPro" id="IPR045621">
    <property type="entry name" value="BPD_transp_1_N"/>
</dbReference>
<evidence type="ECO:0000313" key="9">
    <source>
        <dbReference type="EMBL" id="QGX95223.1"/>
    </source>
</evidence>
<organism evidence="9 10">
    <name type="scientific">Haloplanus rallus</name>
    <dbReference type="NCBI Taxonomy" id="1816183"/>
    <lineage>
        <taxon>Archaea</taxon>
        <taxon>Methanobacteriati</taxon>
        <taxon>Methanobacteriota</taxon>
        <taxon>Stenosarchaea group</taxon>
        <taxon>Halobacteria</taxon>
        <taxon>Halobacteriales</taxon>
        <taxon>Haloferacaceae</taxon>
        <taxon>Haloplanus</taxon>
    </lineage>
</organism>
<keyword evidence="3" id="KW-1003">Cell membrane</keyword>
<evidence type="ECO:0000259" key="8">
    <source>
        <dbReference type="PROSITE" id="PS50928"/>
    </source>
</evidence>